<dbReference type="Proteomes" id="UP000175691">
    <property type="component" value="Unassembled WGS sequence"/>
</dbReference>
<dbReference type="SMART" id="SM00631">
    <property type="entry name" value="Zn_pept"/>
    <property type="match status" value="1"/>
</dbReference>
<dbReference type="GO" id="GO:0005615">
    <property type="term" value="C:extracellular space"/>
    <property type="evidence" value="ECO:0007669"/>
    <property type="project" value="TreeGrafter"/>
</dbReference>
<keyword evidence="3" id="KW-0645">Protease</keyword>
<dbReference type="GO" id="GO:0008270">
    <property type="term" value="F:zinc ion binding"/>
    <property type="evidence" value="ECO:0007669"/>
    <property type="project" value="InterPro"/>
</dbReference>
<dbReference type="GO" id="GO:0004181">
    <property type="term" value="F:metallocarboxypeptidase activity"/>
    <property type="evidence" value="ECO:0007669"/>
    <property type="project" value="InterPro"/>
</dbReference>
<dbReference type="EMBL" id="MDHN01000037">
    <property type="protein sequence ID" value="OFC69790.1"/>
    <property type="molecule type" value="Genomic_DNA"/>
</dbReference>
<organism evidence="9 10">
    <name type="scientific">Alteromonas confluentis</name>
    <dbReference type="NCBI Taxonomy" id="1656094"/>
    <lineage>
        <taxon>Bacteria</taxon>
        <taxon>Pseudomonadati</taxon>
        <taxon>Pseudomonadota</taxon>
        <taxon>Gammaproteobacteria</taxon>
        <taxon>Alteromonadales</taxon>
        <taxon>Alteromonadaceae</taxon>
        <taxon>Alteromonas/Salinimonas group</taxon>
        <taxon>Alteromonas</taxon>
    </lineage>
</organism>
<dbReference type="PANTHER" id="PTHR11705:SF143">
    <property type="entry name" value="SLL0236 PROTEIN"/>
    <property type="match status" value="1"/>
</dbReference>
<reference evidence="9 10" key="1">
    <citation type="submission" date="2016-08" db="EMBL/GenBank/DDBJ databases">
        <authorList>
            <person name="Seilhamer J.J."/>
        </authorList>
    </citation>
    <scope>NUCLEOTIDE SEQUENCE [LARGE SCALE GENOMIC DNA]</scope>
    <source>
        <strain evidence="9 10">KCTC 42603</strain>
    </source>
</reference>
<accession>A0A1E7Z8D8</accession>
<comment type="cofactor">
    <cofactor evidence="1">
        <name>Zn(2+)</name>
        <dbReference type="ChEBI" id="CHEBI:29105"/>
    </cofactor>
</comment>
<evidence type="ECO:0000256" key="4">
    <source>
        <dbReference type="ARBA" id="ARBA00022801"/>
    </source>
</evidence>
<dbReference type="PANTHER" id="PTHR11705">
    <property type="entry name" value="PROTEASE FAMILY M14 CARBOXYPEPTIDASE A,B"/>
    <property type="match status" value="1"/>
</dbReference>
<dbReference type="SUPFAM" id="SSF53187">
    <property type="entry name" value="Zn-dependent exopeptidases"/>
    <property type="match status" value="1"/>
</dbReference>
<dbReference type="InterPro" id="IPR000834">
    <property type="entry name" value="Peptidase_M14"/>
</dbReference>
<gene>
    <name evidence="9" type="ORF">BFC18_17165</name>
</gene>
<evidence type="ECO:0000256" key="1">
    <source>
        <dbReference type="ARBA" id="ARBA00001947"/>
    </source>
</evidence>
<dbReference type="AlphaFoldDB" id="A0A1E7Z8D8"/>
<keyword evidence="4" id="KW-0378">Hydrolase</keyword>
<keyword evidence="6" id="KW-0482">Metalloprotease</keyword>
<comment type="caution">
    <text evidence="9">The sequence shown here is derived from an EMBL/GenBank/DDBJ whole genome shotgun (WGS) entry which is preliminary data.</text>
</comment>
<sequence length="451" mass="49108">MTVHPHISVANIAEAFDAMHWRELNKVHLNASDIAPVMEMLAQNENIRVADIGESFEGRPIKRYSVGTGDKVILAWTQMHGDEPTATAAVLDWLQILTSAHALALSGLPADWMNQVTLYVVPMLNPDGAQRRTRVNGQGIDINRDAKALQSPEGRLLHDQVSELKPDIAFNLHDQNPYYTAGTSSNPATIAFLAPAYHEDKHVDGPRLRAKQLIAGMADVLGHYIPGCIARYDDTYSFRSFGDNIAATGASTILIESGAAKQDPNRQVARKMNVIALQSALEAFLNDTVNRYSLADYYRIPENREDGLCDMKLYNLTMGGDLPYLADISILIDGKNDTGTVGAIGDLRTINGFTNINGQGLKVLPEKGFEVDSPLTLNDETYLNLLKAGFSYFIDTQNQLSITTTMPVQVVATAPVATPLLPGAPAYFIVGDSHSNQPSAAVLNGRWHALG</sequence>
<dbReference type="Gene3D" id="3.40.630.10">
    <property type="entry name" value="Zn peptidases"/>
    <property type="match status" value="1"/>
</dbReference>
<evidence type="ECO:0000256" key="6">
    <source>
        <dbReference type="ARBA" id="ARBA00023049"/>
    </source>
</evidence>
<evidence type="ECO:0000256" key="7">
    <source>
        <dbReference type="PROSITE-ProRule" id="PRU01379"/>
    </source>
</evidence>
<dbReference type="PROSITE" id="PS52035">
    <property type="entry name" value="PEPTIDASE_M14"/>
    <property type="match status" value="1"/>
</dbReference>
<evidence type="ECO:0000256" key="3">
    <source>
        <dbReference type="ARBA" id="ARBA00022670"/>
    </source>
</evidence>
<dbReference type="OrthoDB" id="9758209at2"/>
<protein>
    <recommendedName>
        <fullName evidence="8">Peptidase M14 domain-containing protein</fullName>
    </recommendedName>
</protein>
<comment type="similarity">
    <text evidence="2 7">Belongs to the peptidase M14 family.</text>
</comment>
<keyword evidence="10" id="KW-1185">Reference proteome</keyword>
<evidence type="ECO:0000259" key="8">
    <source>
        <dbReference type="PROSITE" id="PS52035"/>
    </source>
</evidence>
<feature type="domain" description="Peptidase M14" evidence="8">
    <location>
        <begin position="27"/>
        <end position="263"/>
    </location>
</feature>
<evidence type="ECO:0000313" key="9">
    <source>
        <dbReference type="EMBL" id="OFC69790.1"/>
    </source>
</evidence>
<proteinExistence type="inferred from homology"/>
<evidence type="ECO:0000256" key="5">
    <source>
        <dbReference type="ARBA" id="ARBA00022833"/>
    </source>
</evidence>
<comment type="caution">
    <text evidence="7">Lacks conserved residue(s) required for the propagation of feature annotation.</text>
</comment>
<name>A0A1E7Z8D8_9ALTE</name>
<dbReference type="GO" id="GO:0006508">
    <property type="term" value="P:proteolysis"/>
    <property type="evidence" value="ECO:0007669"/>
    <property type="project" value="UniProtKB-KW"/>
</dbReference>
<dbReference type="Pfam" id="PF00246">
    <property type="entry name" value="Peptidase_M14"/>
    <property type="match status" value="1"/>
</dbReference>
<dbReference type="RefSeq" id="WP_070126588.1">
    <property type="nucleotide sequence ID" value="NZ_MDHN01000037.1"/>
</dbReference>
<evidence type="ECO:0000313" key="10">
    <source>
        <dbReference type="Proteomes" id="UP000175691"/>
    </source>
</evidence>
<keyword evidence="5" id="KW-0862">Zinc</keyword>
<evidence type="ECO:0000256" key="2">
    <source>
        <dbReference type="ARBA" id="ARBA00005988"/>
    </source>
</evidence>
<dbReference type="STRING" id="1656094.BFC18_17165"/>